<dbReference type="AlphaFoldDB" id="A0AAN8MUM6"/>
<sequence length="181" mass="20809">MATPLEYTNERLKYIVDTNKCLQSLSGKPMVEDHTSDFSAEFDPFRLSFPSSFDDSTTVSLAVPIKSGTWKLKYTNEDGVGGDHSFDMAGWNIKFVANLKRVYSAASPQEHFQRKQTGDIQRVTVNIFSIGEYRYKESVFGDHNIWDFNEEIQTAFITTLAQFIRYYMLIQFSYHVRAPGI</sequence>
<name>A0AAN8MUM6_9PEZI</name>
<organism evidence="1 2">
    <name type="scientific">Orbilia javanica</name>
    <dbReference type="NCBI Taxonomy" id="47235"/>
    <lineage>
        <taxon>Eukaryota</taxon>
        <taxon>Fungi</taxon>
        <taxon>Dikarya</taxon>
        <taxon>Ascomycota</taxon>
        <taxon>Pezizomycotina</taxon>
        <taxon>Orbiliomycetes</taxon>
        <taxon>Orbiliales</taxon>
        <taxon>Orbiliaceae</taxon>
        <taxon>Orbilia</taxon>
    </lineage>
</organism>
<dbReference type="Proteomes" id="UP001313282">
    <property type="component" value="Unassembled WGS sequence"/>
</dbReference>
<evidence type="ECO:0000313" key="2">
    <source>
        <dbReference type="Proteomes" id="UP001313282"/>
    </source>
</evidence>
<protein>
    <submittedName>
        <fullName evidence="1">Uncharacterized protein</fullName>
    </submittedName>
</protein>
<gene>
    <name evidence="1" type="ORF">TWF718_009212</name>
</gene>
<reference evidence="1 2" key="1">
    <citation type="submission" date="2019-10" db="EMBL/GenBank/DDBJ databases">
        <authorList>
            <person name="Palmer J.M."/>
        </authorList>
    </citation>
    <scope>NUCLEOTIDE SEQUENCE [LARGE SCALE GENOMIC DNA]</scope>
    <source>
        <strain evidence="1 2">TWF718</strain>
    </source>
</reference>
<dbReference type="EMBL" id="JAVHNR010000006">
    <property type="protein sequence ID" value="KAK6339822.1"/>
    <property type="molecule type" value="Genomic_DNA"/>
</dbReference>
<comment type="caution">
    <text evidence="1">The sequence shown here is derived from an EMBL/GenBank/DDBJ whole genome shotgun (WGS) entry which is preliminary data.</text>
</comment>
<keyword evidence="2" id="KW-1185">Reference proteome</keyword>
<accession>A0AAN8MUM6</accession>
<evidence type="ECO:0000313" key="1">
    <source>
        <dbReference type="EMBL" id="KAK6339822.1"/>
    </source>
</evidence>
<proteinExistence type="predicted"/>